<dbReference type="AlphaFoldDB" id="A0A3D8LDH8"/>
<evidence type="ECO:0000259" key="4">
    <source>
        <dbReference type="Pfam" id="PF21348"/>
    </source>
</evidence>
<feature type="region of interest" description="Disordered" evidence="1">
    <location>
        <begin position="603"/>
        <end position="627"/>
    </location>
</feature>
<sequence>MINQSKIILLLSFFLFLNLTQATAQRQMEYLNRGVVAVPAGGDSVFVSWRMLGTEPEETAFNLYRKTGNNKKPVKLNKKPITESTNYTDAGVSQSQATAYFVRPVLNGKEQEPSEAAAVWRQNYLTLPLQTPEGYSPNDASVGDLDGDGQYEIIVHMTGRSRDTPSNGFTDEPIFHAYTLEGKLLWKINLGKNIREGAHYTQFIVIDMDGDGIAEFACKTADGTVDGKGKVIGDASKDWRDKNGKILQGPEYFTVFDGRTGAALATADFIPGRGDLCGWGGVGGNSGNDCDGNRVDRFLAGAAYLDGKLPSVLMARGYYGRSVIAAWDWRDGKLTSRWVFDSEDGENPFSGQGNHSLSVNDIDRDGKDEIVYGAMAVDDNGQGIYTTGLRHGDALHVSQLDPSNPDQLAWGIHENETNATGYGVALYNARTGDIIWGGEEGKDVGRGLAADIDPRNPGAEMWWNGNKGLYNVKGERISKNPSSTNFAIWWDGDLLRELLNGNHIDKWDYAQEQQVRLLTAEGATSNNGTKATPALSADLFGDWREEVILRTEDNQSLRIYTTIIPTNHRLYTLMHNPQYRLSVSWQNVGYNQPPHTSFYLGHGMQKPPRPDIVVPTKGGTKTGTSKR</sequence>
<evidence type="ECO:0000313" key="5">
    <source>
        <dbReference type="EMBL" id="RDV15450.1"/>
    </source>
</evidence>
<dbReference type="CDD" id="cd10318">
    <property type="entry name" value="RGL11"/>
    <property type="match status" value="1"/>
</dbReference>
<feature type="domain" description="Rhamnogalacturonan I lyase beta-sheet" evidence="3">
    <location>
        <begin position="26"/>
        <end position="120"/>
    </location>
</feature>
<evidence type="ECO:0000259" key="3">
    <source>
        <dbReference type="Pfam" id="PF18370"/>
    </source>
</evidence>
<dbReference type="GO" id="GO:0016829">
    <property type="term" value="F:lyase activity"/>
    <property type="evidence" value="ECO:0007669"/>
    <property type="project" value="UniProtKB-KW"/>
</dbReference>
<organism evidence="5 6">
    <name type="scientific">Pontibacter diazotrophicus</name>
    <dbReference type="NCBI Taxonomy" id="1400979"/>
    <lineage>
        <taxon>Bacteria</taxon>
        <taxon>Pseudomonadati</taxon>
        <taxon>Bacteroidota</taxon>
        <taxon>Cytophagia</taxon>
        <taxon>Cytophagales</taxon>
        <taxon>Hymenobacteraceae</taxon>
        <taxon>Pontibacter</taxon>
    </lineage>
</organism>
<accession>A0A3D8LDH8</accession>
<dbReference type="SUPFAM" id="SSF69318">
    <property type="entry name" value="Integrin alpha N-terminal domain"/>
    <property type="match status" value="1"/>
</dbReference>
<dbReference type="PANTHER" id="PTHR43118">
    <property type="entry name" value="RHAMNOGALACTURONAN LYASE (EUROFUNG)"/>
    <property type="match status" value="1"/>
</dbReference>
<gene>
    <name evidence="5" type="ORF">DXT99_10215</name>
</gene>
<name>A0A3D8LDH8_9BACT</name>
<dbReference type="Pfam" id="PF21348">
    <property type="entry name" value="RGL11_C"/>
    <property type="match status" value="1"/>
</dbReference>
<dbReference type="InterPro" id="IPR034641">
    <property type="entry name" value="RGL11"/>
</dbReference>
<dbReference type="EMBL" id="QRGR01000009">
    <property type="protein sequence ID" value="RDV15450.1"/>
    <property type="molecule type" value="Genomic_DNA"/>
</dbReference>
<evidence type="ECO:0000256" key="1">
    <source>
        <dbReference type="SAM" id="MobiDB-lite"/>
    </source>
</evidence>
<dbReference type="InterPro" id="IPR028994">
    <property type="entry name" value="Integrin_alpha_N"/>
</dbReference>
<dbReference type="InterPro" id="IPR013783">
    <property type="entry name" value="Ig-like_fold"/>
</dbReference>
<dbReference type="PANTHER" id="PTHR43118:SF1">
    <property type="entry name" value="RHAMNOGALACTURONAN LYASE (EUROFUNG)"/>
    <property type="match status" value="1"/>
</dbReference>
<evidence type="ECO:0000313" key="6">
    <source>
        <dbReference type="Proteomes" id="UP000256708"/>
    </source>
</evidence>
<dbReference type="OrthoDB" id="9802318at2"/>
<dbReference type="Gene3D" id="2.60.40.10">
    <property type="entry name" value="Immunoglobulins"/>
    <property type="match status" value="1"/>
</dbReference>
<protein>
    <submittedName>
        <fullName evidence="5">Rhamnogalacturonan lyase</fullName>
    </submittedName>
</protein>
<feature type="signal peptide" evidence="2">
    <location>
        <begin position="1"/>
        <end position="24"/>
    </location>
</feature>
<dbReference type="Proteomes" id="UP000256708">
    <property type="component" value="Unassembled WGS sequence"/>
</dbReference>
<keyword evidence="6" id="KW-1185">Reference proteome</keyword>
<dbReference type="InterPro" id="IPR041624">
    <property type="entry name" value="RGI_lyase"/>
</dbReference>
<feature type="compositionally biased region" description="Low complexity" evidence="1">
    <location>
        <begin position="616"/>
        <end position="627"/>
    </location>
</feature>
<dbReference type="Pfam" id="PF18370">
    <property type="entry name" value="RGI_lyase"/>
    <property type="match status" value="1"/>
</dbReference>
<feature type="chain" id="PRO_5017802568" evidence="2">
    <location>
        <begin position="25"/>
        <end position="627"/>
    </location>
</feature>
<evidence type="ECO:0000256" key="2">
    <source>
        <dbReference type="SAM" id="SignalP"/>
    </source>
</evidence>
<reference evidence="6" key="1">
    <citation type="submission" date="2018-08" db="EMBL/GenBank/DDBJ databases">
        <authorList>
            <person name="Liu Z.-W."/>
            <person name="Du Z.-J."/>
        </authorList>
    </citation>
    <scope>NUCLEOTIDE SEQUENCE [LARGE SCALE GENOMIC DNA]</scope>
    <source>
        <strain evidence="6">H4X</strain>
    </source>
</reference>
<proteinExistence type="predicted"/>
<keyword evidence="2" id="KW-0732">Signal</keyword>
<feature type="domain" description="Rhamnogalacturonan lyase family 11 C-terminal" evidence="4">
    <location>
        <begin position="134"/>
        <end position="610"/>
    </location>
</feature>
<keyword evidence="5" id="KW-0456">Lyase</keyword>
<dbReference type="InterPro" id="IPR049366">
    <property type="entry name" value="RGL11_C"/>
</dbReference>
<comment type="caution">
    <text evidence="5">The sequence shown here is derived from an EMBL/GenBank/DDBJ whole genome shotgun (WGS) entry which is preliminary data.</text>
</comment>